<name>A0AAQ3K6D5_9LILI</name>
<evidence type="ECO:0000313" key="8">
    <source>
        <dbReference type="EMBL" id="WOK99875.1"/>
    </source>
</evidence>
<sequence>MPLRKRTRSSSSMRRTTSMTEFAAADDCPSAQLQPPDAPLKLLHRHRDQRRAVELAVAAAGKRGGSGGMRNSGDFCVPDMAPFLMACGLCKRRLGPGRDTFIYRGEIAFCSLECRQLHINQDERKEKCSLICMKDTPAPSNGSEDSESYGTAAAA</sequence>
<comment type="similarity">
    <text evidence="2">Belongs to the FLZ family.</text>
</comment>
<evidence type="ECO:0000256" key="2">
    <source>
        <dbReference type="ARBA" id="ARBA00009374"/>
    </source>
</evidence>
<dbReference type="Pfam" id="PF04570">
    <property type="entry name" value="zf-FLZ"/>
    <property type="match status" value="1"/>
</dbReference>
<keyword evidence="3" id="KW-0963">Cytoplasm</keyword>
<keyword evidence="9" id="KW-1185">Reference proteome</keyword>
<reference evidence="8 9" key="1">
    <citation type="submission" date="2023-10" db="EMBL/GenBank/DDBJ databases">
        <title>Chromosome-scale genome assembly provides insights into flower coloration mechanisms of Canna indica.</title>
        <authorList>
            <person name="Li C."/>
        </authorList>
    </citation>
    <scope>NUCLEOTIDE SEQUENCE [LARGE SCALE GENOMIC DNA]</scope>
    <source>
        <tissue evidence="8">Flower</tissue>
    </source>
</reference>
<evidence type="ECO:0000256" key="3">
    <source>
        <dbReference type="ARBA" id="ARBA00022490"/>
    </source>
</evidence>
<evidence type="ECO:0000256" key="6">
    <source>
        <dbReference type="SAM" id="MobiDB-lite"/>
    </source>
</evidence>
<comment type="subcellular location">
    <subcellularLocation>
        <location evidence="1">Cytoplasm</location>
    </subcellularLocation>
</comment>
<dbReference type="PANTHER" id="PTHR33059">
    <property type="entry name" value="FCS-LIKE ZINC FINGER 5"/>
    <property type="match status" value="1"/>
</dbReference>
<evidence type="ECO:0000256" key="4">
    <source>
        <dbReference type="ARBA" id="ARBA00022723"/>
    </source>
</evidence>
<protein>
    <recommendedName>
        <fullName evidence="7">FLZ-type domain-containing protein</fullName>
    </recommendedName>
</protein>
<evidence type="ECO:0000256" key="1">
    <source>
        <dbReference type="ARBA" id="ARBA00004496"/>
    </source>
</evidence>
<feature type="zinc finger region" description="FLZ-type" evidence="5">
    <location>
        <begin position="82"/>
        <end position="126"/>
    </location>
</feature>
<keyword evidence="4" id="KW-0479">Metal-binding</keyword>
<evidence type="ECO:0000256" key="5">
    <source>
        <dbReference type="PROSITE-ProRule" id="PRU01131"/>
    </source>
</evidence>
<dbReference type="EMBL" id="CP136892">
    <property type="protein sequence ID" value="WOK99875.1"/>
    <property type="molecule type" value="Genomic_DNA"/>
</dbReference>
<accession>A0AAQ3K6D5</accession>
<dbReference type="Proteomes" id="UP001327560">
    <property type="component" value="Chromosome 3"/>
</dbReference>
<dbReference type="GO" id="GO:0046872">
    <property type="term" value="F:metal ion binding"/>
    <property type="evidence" value="ECO:0007669"/>
    <property type="project" value="UniProtKB-KW"/>
</dbReference>
<dbReference type="PROSITE" id="PS51795">
    <property type="entry name" value="ZF_FLZ"/>
    <property type="match status" value="1"/>
</dbReference>
<feature type="region of interest" description="Disordered" evidence="6">
    <location>
        <begin position="136"/>
        <end position="155"/>
    </location>
</feature>
<evidence type="ECO:0000313" key="9">
    <source>
        <dbReference type="Proteomes" id="UP001327560"/>
    </source>
</evidence>
<dbReference type="InterPro" id="IPR007650">
    <property type="entry name" value="Zf-FLZ_dom"/>
</dbReference>
<organism evidence="8 9">
    <name type="scientific">Canna indica</name>
    <name type="common">Indian-shot</name>
    <dbReference type="NCBI Taxonomy" id="4628"/>
    <lineage>
        <taxon>Eukaryota</taxon>
        <taxon>Viridiplantae</taxon>
        <taxon>Streptophyta</taxon>
        <taxon>Embryophyta</taxon>
        <taxon>Tracheophyta</taxon>
        <taxon>Spermatophyta</taxon>
        <taxon>Magnoliopsida</taxon>
        <taxon>Liliopsida</taxon>
        <taxon>Zingiberales</taxon>
        <taxon>Cannaceae</taxon>
        <taxon>Canna</taxon>
    </lineage>
</organism>
<evidence type="ECO:0000259" key="7">
    <source>
        <dbReference type="PROSITE" id="PS51795"/>
    </source>
</evidence>
<dbReference type="PANTHER" id="PTHR33059:SF2">
    <property type="entry name" value="OS09G0367900 PROTEIN"/>
    <property type="match status" value="1"/>
</dbReference>
<dbReference type="AlphaFoldDB" id="A0AAQ3K6D5"/>
<dbReference type="GO" id="GO:0005737">
    <property type="term" value="C:cytoplasm"/>
    <property type="evidence" value="ECO:0007669"/>
    <property type="project" value="UniProtKB-SubCell"/>
</dbReference>
<feature type="domain" description="FLZ-type" evidence="7">
    <location>
        <begin position="82"/>
        <end position="126"/>
    </location>
</feature>
<gene>
    <name evidence="8" type="ORF">Cni_G08587</name>
</gene>
<proteinExistence type="inferred from homology"/>